<keyword evidence="2" id="KW-1185">Reference proteome</keyword>
<sequence>MNYVLWHKNHIVYNGICYEDRMDARLNEHEVRGLVFDEYDFDDAKPREKALTIERKLIRRDRPKCNICYNN</sequence>
<dbReference type="OrthoDB" id="9946147at2"/>
<gene>
    <name evidence="1" type="ORF">FRZ54_07890</name>
</gene>
<dbReference type="EMBL" id="CP042436">
    <property type="protein sequence ID" value="QEC62512.1"/>
    <property type="molecule type" value="Genomic_DNA"/>
</dbReference>
<reference evidence="1 2" key="1">
    <citation type="journal article" date="2017" name="Curr. Microbiol.">
        <title>Mucilaginibacter ginsenosidivorans sp. nov., Isolated from Soil of Ginseng Field.</title>
        <authorList>
            <person name="Kim M.M."/>
            <person name="Siddiqi M.Z."/>
            <person name="Im W.T."/>
        </authorList>
    </citation>
    <scope>NUCLEOTIDE SEQUENCE [LARGE SCALE GENOMIC DNA]</scope>
    <source>
        <strain evidence="1 2">Gsoil 3017</strain>
    </source>
</reference>
<dbReference type="KEGG" id="mgin:FRZ54_07890"/>
<evidence type="ECO:0000313" key="1">
    <source>
        <dbReference type="EMBL" id="QEC62512.1"/>
    </source>
</evidence>
<accession>A0A5B8UUB7</accession>
<evidence type="ECO:0000313" key="2">
    <source>
        <dbReference type="Proteomes" id="UP000321479"/>
    </source>
</evidence>
<organism evidence="1 2">
    <name type="scientific">Mucilaginibacter ginsenosidivorans</name>
    <dbReference type="NCBI Taxonomy" id="398053"/>
    <lineage>
        <taxon>Bacteria</taxon>
        <taxon>Pseudomonadati</taxon>
        <taxon>Bacteroidota</taxon>
        <taxon>Sphingobacteriia</taxon>
        <taxon>Sphingobacteriales</taxon>
        <taxon>Sphingobacteriaceae</taxon>
        <taxon>Mucilaginibacter</taxon>
    </lineage>
</organism>
<proteinExistence type="predicted"/>
<dbReference type="Proteomes" id="UP000321479">
    <property type="component" value="Chromosome"/>
</dbReference>
<name>A0A5B8UUB7_9SPHI</name>
<dbReference type="RefSeq" id="WP_147031089.1">
    <property type="nucleotide sequence ID" value="NZ_CP042436.1"/>
</dbReference>
<dbReference type="AlphaFoldDB" id="A0A5B8UUB7"/>
<protein>
    <submittedName>
        <fullName evidence="1">Uncharacterized protein</fullName>
    </submittedName>
</protein>